<evidence type="ECO:0000313" key="2">
    <source>
        <dbReference type="Proteomes" id="UP000546970"/>
    </source>
</evidence>
<sequence length="150" mass="17009">MTVDAGALRGWSKERAELYGKPHLGARYTRGASYEALQQRCAVCGRRAGSCHHVARRSWGRSFRLVTPNGTWELRSPLFALCGSGTTGCHGGFHDGGLRAEWSWRSSVYEEAWWSGELLREYGPHHPGLYEYGRWLVTDRDGNEMFREAM</sequence>
<comment type="caution">
    <text evidence="1">The sequence shown here is derived from an EMBL/GenBank/DDBJ whole genome shotgun (WGS) entry which is preliminary data.</text>
</comment>
<proteinExistence type="predicted"/>
<dbReference type="Proteomes" id="UP000546970">
    <property type="component" value="Unassembled WGS sequence"/>
</dbReference>
<reference evidence="1 2" key="1">
    <citation type="submission" date="2020-04" db="EMBL/GenBank/DDBJ databases">
        <title>Collinsella sp. KGMB02528 nov., an anaerobic actinobacterium isolated from human feces.</title>
        <authorList>
            <person name="Han K.-I."/>
            <person name="Eom M.K."/>
            <person name="Kim J.-S."/>
            <person name="Lee K.C."/>
            <person name="Suh M.K."/>
            <person name="Park S.-H."/>
            <person name="Lee J.H."/>
            <person name="Kang S.W."/>
            <person name="Park J.-E."/>
            <person name="Oh B.S."/>
            <person name="Yu S.Y."/>
            <person name="Choi S.-H."/>
            <person name="Lee D.H."/>
            <person name="Yoon H."/>
            <person name="Kim B.-Y."/>
            <person name="Lee J.H."/>
            <person name="Lee J.-S."/>
        </authorList>
    </citation>
    <scope>NUCLEOTIDE SEQUENCE [LARGE SCALE GENOMIC DNA]</scope>
    <source>
        <strain evidence="1 2">KGMB02528</strain>
    </source>
</reference>
<accession>A0A7X9UC19</accession>
<dbReference type="EMBL" id="JABBCP010000002">
    <property type="protein sequence ID" value="NMF55702.1"/>
    <property type="molecule type" value="Genomic_DNA"/>
</dbReference>
<keyword evidence="2" id="KW-1185">Reference proteome</keyword>
<dbReference type="RefSeq" id="WP_169277328.1">
    <property type="nucleotide sequence ID" value="NZ_JABBCP010000002.1"/>
</dbReference>
<name>A0A7X9UC19_9ACTN</name>
<protein>
    <submittedName>
        <fullName evidence="1">Uncharacterized protein</fullName>
    </submittedName>
</protein>
<evidence type="ECO:0000313" key="1">
    <source>
        <dbReference type="EMBL" id="NMF55702.1"/>
    </source>
</evidence>
<dbReference type="AlphaFoldDB" id="A0A7X9UC19"/>
<gene>
    <name evidence="1" type="ORF">HF320_05090</name>
</gene>
<organism evidence="1 2">
    <name type="scientific">Collinsella acetigenes</name>
    <dbReference type="NCBI Taxonomy" id="2713419"/>
    <lineage>
        <taxon>Bacteria</taxon>
        <taxon>Bacillati</taxon>
        <taxon>Actinomycetota</taxon>
        <taxon>Coriobacteriia</taxon>
        <taxon>Coriobacteriales</taxon>
        <taxon>Coriobacteriaceae</taxon>
        <taxon>Collinsella</taxon>
    </lineage>
</organism>